<dbReference type="GO" id="GO:0020037">
    <property type="term" value="F:heme binding"/>
    <property type="evidence" value="ECO:0007669"/>
    <property type="project" value="InterPro"/>
</dbReference>
<sequence length="578" mass="66244">MCVRSSECLKESDSTVILDVLLAQYVEEAPGVLYHNVLALNWLFRKVHMGNFRTTKGFYVFMYIWAEFRIILKKNLPLVASPTPRRFQDAHPPLPPGPRGLPFLGYLPFLGTHLHHEFTKLAETYGPIYKLWLGNKLCVVISSPLLAKEICREQDVVFANRDMTVAASTLTYGGKDIAFAEYGPYWRKMRKLFVREMMSNSTLDACYSLRRRELRKCVTSFYEKAGSPVDIGESSLFLLINMITAMLWGNTLEEDKGKSLSSELRKVSGEMMVILGKPNISDFLPTLERFDIQGVRRQAERLTSWFENFLNFVISRANEGIANKGVEKEKKMRNDEKKKDIVHLFLDLQREGKVNVTMSASENQELRAFLTDIVLGGTDTTSTMVEWVMAELMQHRDVLEKAVGELTEEVGLDNMVEEFHLPKLKYLDAVIKETFRLHPAVPLLLPRCPSQSVVVGRYTIPKGTKLFVNAWAIHRDPQLWEYPLEFRPERFLGDSGFDFSGNNFMYLPFGSGRRICPGLPLAEKMLKYILASLLHSFEWELPDGAELEFSDKFGLVCRKMNPLVAIPRPRLFSTELYM</sequence>
<feature type="binding site" description="axial binding residue" evidence="1">
    <location>
        <position position="516"/>
    </location>
    <ligand>
        <name>heme</name>
        <dbReference type="ChEBI" id="CHEBI:30413"/>
    </ligand>
    <ligandPart>
        <name>Fe</name>
        <dbReference type="ChEBI" id="CHEBI:18248"/>
    </ligandPart>
</feature>
<reference evidence="4" key="1">
    <citation type="journal article" date="2017" name="Plant J.">
        <title>The pomegranate (Punica granatum L.) genome and the genomics of punicalagin biosynthesis.</title>
        <authorList>
            <person name="Qin G."/>
            <person name="Xu C."/>
            <person name="Ming R."/>
            <person name="Tang H."/>
            <person name="Guyot R."/>
            <person name="Kramer E.M."/>
            <person name="Hu Y."/>
            <person name="Yi X."/>
            <person name="Qi Y."/>
            <person name="Xu X."/>
            <person name="Gao Z."/>
            <person name="Pan H."/>
            <person name="Jian J."/>
            <person name="Tian Y."/>
            <person name="Yue Z."/>
            <person name="Xu Y."/>
        </authorList>
    </citation>
    <scope>NUCLEOTIDE SEQUENCE [LARGE SCALE GENOMIC DNA]</scope>
    <source>
        <strain evidence="4">cv. Dabenzi</strain>
    </source>
</reference>
<dbReference type="InterPro" id="IPR002401">
    <property type="entry name" value="Cyt_P450_E_grp-I"/>
</dbReference>
<accession>A0A218WGP9</accession>
<comment type="caution">
    <text evidence="3">The sequence shown here is derived from an EMBL/GenBank/DDBJ whole genome shotgun (WGS) entry which is preliminary data.</text>
</comment>
<keyword evidence="1 2" id="KW-0408">Iron</keyword>
<dbReference type="GO" id="GO:0004497">
    <property type="term" value="F:monooxygenase activity"/>
    <property type="evidence" value="ECO:0007669"/>
    <property type="project" value="UniProtKB-KW"/>
</dbReference>
<evidence type="ECO:0000313" key="4">
    <source>
        <dbReference type="Proteomes" id="UP000197138"/>
    </source>
</evidence>
<dbReference type="EMBL" id="MTKT01004293">
    <property type="protein sequence ID" value="OWM71856.1"/>
    <property type="molecule type" value="Genomic_DNA"/>
</dbReference>
<keyword evidence="1 2" id="KW-0349">Heme</keyword>
<dbReference type="SUPFAM" id="SSF48264">
    <property type="entry name" value="Cytochrome P450"/>
    <property type="match status" value="1"/>
</dbReference>
<dbReference type="Proteomes" id="UP000197138">
    <property type="component" value="Unassembled WGS sequence"/>
</dbReference>
<dbReference type="InterPro" id="IPR036396">
    <property type="entry name" value="Cyt_P450_sf"/>
</dbReference>
<keyword evidence="2" id="KW-0560">Oxidoreductase</keyword>
<protein>
    <submittedName>
        <fullName evidence="3">Uncharacterized protein</fullName>
    </submittedName>
</protein>
<dbReference type="PRINTS" id="PR00463">
    <property type="entry name" value="EP450I"/>
</dbReference>
<evidence type="ECO:0000313" key="3">
    <source>
        <dbReference type="EMBL" id="OWM71856.1"/>
    </source>
</evidence>
<dbReference type="InterPro" id="IPR017972">
    <property type="entry name" value="Cyt_P450_CS"/>
</dbReference>
<dbReference type="Gene3D" id="1.10.630.10">
    <property type="entry name" value="Cytochrome P450"/>
    <property type="match status" value="1"/>
</dbReference>
<keyword evidence="2" id="KW-0503">Monooxygenase</keyword>
<dbReference type="AlphaFoldDB" id="A0A218WGP9"/>
<dbReference type="InterPro" id="IPR001128">
    <property type="entry name" value="Cyt_P450"/>
</dbReference>
<dbReference type="PRINTS" id="PR00385">
    <property type="entry name" value="P450"/>
</dbReference>
<gene>
    <name evidence="3" type="ORF">CDL15_Pgr017739</name>
</gene>
<dbReference type="FunFam" id="1.10.630.10:FF:000207">
    <property type="entry name" value="Putative cytochrome P450 superfamily protein"/>
    <property type="match status" value="1"/>
</dbReference>
<keyword evidence="1 2" id="KW-0479">Metal-binding</keyword>
<dbReference type="PROSITE" id="PS00086">
    <property type="entry name" value="CYTOCHROME_P450"/>
    <property type="match status" value="1"/>
</dbReference>
<comment type="cofactor">
    <cofactor evidence="1">
        <name>heme</name>
        <dbReference type="ChEBI" id="CHEBI:30413"/>
    </cofactor>
</comment>
<dbReference type="GO" id="GO:0016705">
    <property type="term" value="F:oxidoreductase activity, acting on paired donors, with incorporation or reduction of molecular oxygen"/>
    <property type="evidence" value="ECO:0007669"/>
    <property type="project" value="InterPro"/>
</dbReference>
<organism evidence="3 4">
    <name type="scientific">Punica granatum</name>
    <name type="common">Pomegranate</name>
    <dbReference type="NCBI Taxonomy" id="22663"/>
    <lineage>
        <taxon>Eukaryota</taxon>
        <taxon>Viridiplantae</taxon>
        <taxon>Streptophyta</taxon>
        <taxon>Embryophyta</taxon>
        <taxon>Tracheophyta</taxon>
        <taxon>Spermatophyta</taxon>
        <taxon>Magnoliopsida</taxon>
        <taxon>eudicotyledons</taxon>
        <taxon>Gunneridae</taxon>
        <taxon>Pentapetalae</taxon>
        <taxon>rosids</taxon>
        <taxon>malvids</taxon>
        <taxon>Myrtales</taxon>
        <taxon>Lythraceae</taxon>
        <taxon>Punica</taxon>
    </lineage>
</organism>
<dbReference type="PANTHER" id="PTHR47951">
    <property type="entry name" value="OS08G0547900 PROTEIN"/>
    <property type="match status" value="1"/>
</dbReference>
<proteinExistence type="inferred from homology"/>
<evidence type="ECO:0000256" key="2">
    <source>
        <dbReference type="RuleBase" id="RU000461"/>
    </source>
</evidence>
<dbReference type="GO" id="GO:0005506">
    <property type="term" value="F:iron ion binding"/>
    <property type="evidence" value="ECO:0007669"/>
    <property type="project" value="InterPro"/>
</dbReference>
<evidence type="ECO:0000256" key="1">
    <source>
        <dbReference type="PIRSR" id="PIRSR602401-1"/>
    </source>
</evidence>
<dbReference type="PANTHER" id="PTHR47951:SF7">
    <property type="entry name" value="FLAVONOID 3',5'-HYDROXYLASE-LIKE ISOFORM X1"/>
    <property type="match status" value="1"/>
</dbReference>
<name>A0A218WGP9_PUNGR</name>
<dbReference type="Pfam" id="PF00067">
    <property type="entry name" value="p450"/>
    <property type="match status" value="1"/>
</dbReference>
<comment type="similarity">
    <text evidence="2">Belongs to the cytochrome P450 family.</text>
</comment>